<dbReference type="InterPro" id="IPR035940">
    <property type="entry name" value="CAP_sf"/>
</dbReference>
<gene>
    <name evidence="2" type="ORF">GWR20_10605</name>
</gene>
<reference evidence="2 3" key="1">
    <citation type="submission" date="2020-01" db="EMBL/GenBank/DDBJ databases">
        <authorList>
            <person name="Sanchez-Estrada R."/>
            <person name="Gonzalez-Y-Merchand J.A."/>
            <person name="Rivera-Gutierrez S."/>
        </authorList>
    </citation>
    <scope>NUCLEOTIDE SEQUENCE [LARGE SCALE GENOMIC DNA]</scope>
    <source>
        <strain evidence="2 3">CST 7247</strain>
    </source>
</reference>
<name>A0A7K3LB69_9MYCO</name>
<feature type="domain" description="SCP" evidence="1">
    <location>
        <begin position="50"/>
        <end position="155"/>
    </location>
</feature>
<dbReference type="Pfam" id="PF00188">
    <property type="entry name" value="CAP"/>
    <property type="match status" value="1"/>
</dbReference>
<evidence type="ECO:0000313" key="3">
    <source>
        <dbReference type="Proteomes" id="UP000466523"/>
    </source>
</evidence>
<proteinExistence type="predicted"/>
<dbReference type="EMBL" id="JAACYR010000030">
    <property type="protein sequence ID" value="NDJ89604.1"/>
    <property type="molecule type" value="Genomic_DNA"/>
</dbReference>
<accession>A0A7K3LB69</accession>
<dbReference type="CDD" id="cd05379">
    <property type="entry name" value="CAP_bacterial"/>
    <property type="match status" value="1"/>
</dbReference>
<dbReference type="AlphaFoldDB" id="A0A7K3LB69"/>
<dbReference type="Proteomes" id="UP000466523">
    <property type="component" value="Unassembled WGS sequence"/>
</dbReference>
<dbReference type="InterPro" id="IPR014044">
    <property type="entry name" value="CAP_dom"/>
</dbReference>
<evidence type="ECO:0000259" key="1">
    <source>
        <dbReference type="Pfam" id="PF00188"/>
    </source>
</evidence>
<comment type="caution">
    <text evidence="2">The sequence shown here is derived from an EMBL/GenBank/DDBJ whole genome shotgun (WGS) entry which is preliminary data.</text>
</comment>
<sequence length="163" mass="17049">MGIDVRRAAVLAILIAGAGTLPCAGADNSRLNDGVVTNVYTIHHQAGCTEKVMVDPRLVLAAEWHAKDLLGHRELDGDLGSDGSTPQTRAQAAGFPGTAAETVAINPAVAISGIEILNRWYYNPADFAIMSDCANTAIGVWSENSFDRSVVVAVYGAALRDAA</sequence>
<evidence type="ECO:0000313" key="2">
    <source>
        <dbReference type="EMBL" id="NDJ89604.1"/>
    </source>
</evidence>
<protein>
    <submittedName>
        <fullName evidence="2">CAP domain-containing protein</fullName>
    </submittedName>
</protein>
<dbReference type="Gene3D" id="3.40.33.10">
    <property type="entry name" value="CAP"/>
    <property type="match status" value="1"/>
</dbReference>
<organism evidence="2 3">
    <name type="scientific">Mycolicibacter kumamotonensis</name>
    <dbReference type="NCBI Taxonomy" id="354243"/>
    <lineage>
        <taxon>Bacteria</taxon>
        <taxon>Bacillati</taxon>
        <taxon>Actinomycetota</taxon>
        <taxon>Actinomycetes</taxon>
        <taxon>Mycobacteriales</taxon>
        <taxon>Mycobacteriaceae</taxon>
        <taxon>Mycolicibacter</taxon>
    </lineage>
</organism>